<dbReference type="SUPFAM" id="SSF54909">
    <property type="entry name" value="Dimeric alpha+beta barrel"/>
    <property type="match status" value="1"/>
</dbReference>
<dbReference type="Pfam" id="PF03992">
    <property type="entry name" value="ABM"/>
    <property type="match status" value="1"/>
</dbReference>
<keyword evidence="2" id="KW-0503">Monooxygenase</keyword>
<sequence>MSVKVMLEVQSKPECIDDLKATFESTLPDTRSYEGCINLQVIGNQDDPLNIVLLETWETRKHYEKYLTWRAESGSLEALGSMLSKAPSIRYFDELDI</sequence>
<gene>
    <name evidence="2" type="ORF">AB4875_01965</name>
</gene>
<dbReference type="InterPro" id="IPR007138">
    <property type="entry name" value="ABM_dom"/>
</dbReference>
<accession>A0ABV3TRL4</accession>
<organism evidence="2 3">
    <name type="scientific">Zhongshania arctica</name>
    <dbReference type="NCBI Taxonomy" id="3238302"/>
    <lineage>
        <taxon>Bacteria</taxon>
        <taxon>Pseudomonadati</taxon>
        <taxon>Pseudomonadota</taxon>
        <taxon>Gammaproteobacteria</taxon>
        <taxon>Cellvibrionales</taxon>
        <taxon>Spongiibacteraceae</taxon>
        <taxon>Zhongshania</taxon>
    </lineage>
</organism>
<dbReference type="RefSeq" id="WP_368374357.1">
    <property type="nucleotide sequence ID" value="NZ_JBFRYB010000001.1"/>
</dbReference>
<dbReference type="EMBL" id="JBFRYB010000001">
    <property type="protein sequence ID" value="MEX1664232.1"/>
    <property type="molecule type" value="Genomic_DNA"/>
</dbReference>
<keyword evidence="2" id="KW-0560">Oxidoreductase</keyword>
<evidence type="ECO:0000313" key="3">
    <source>
        <dbReference type="Proteomes" id="UP001557484"/>
    </source>
</evidence>
<proteinExistence type="predicted"/>
<dbReference type="Proteomes" id="UP001557484">
    <property type="component" value="Unassembled WGS sequence"/>
</dbReference>
<dbReference type="Gene3D" id="3.30.70.100">
    <property type="match status" value="1"/>
</dbReference>
<protein>
    <submittedName>
        <fullName evidence="2">Quinol monooxygenase</fullName>
        <ecNumber evidence="2">1.-.-.-</ecNumber>
    </submittedName>
</protein>
<name>A0ABV3TRL4_9GAMM</name>
<dbReference type="EC" id="1.-.-.-" evidence="2"/>
<reference evidence="2 3" key="1">
    <citation type="journal article" date="2011" name="Int. J. Syst. Evol. Microbiol.">
        <title>Zhongshania antarctica gen. nov., sp. nov. and Zhongshania guokunii sp. nov., gammaproteobacteria respectively isolated from coastal attached (fast) ice and surface seawater of the Antarctic.</title>
        <authorList>
            <person name="Li H.J."/>
            <person name="Zhang X.Y."/>
            <person name="Chen C.X."/>
            <person name="Zhang Y.J."/>
            <person name="Gao Z.M."/>
            <person name="Yu Y."/>
            <person name="Chen X.L."/>
            <person name="Chen B."/>
            <person name="Zhang Y.Z."/>
        </authorList>
    </citation>
    <scope>NUCLEOTIDE SEQUENCE [LARGE SCALE GENOMIC DNA]</scope>
    <source>
        <strain evidence="2 3">R06B22</strain>
    </source>
</reference>
<feature type="domain" description="ABM" evidence="1">
    <location>
        <begin position="3"/>
        <end position="67"/>
    </location>
</feature>
<keyword evidence="3" id="KW-1185">Reference proteome</keyword>
<dbReference type="InterPro" id="IPR011008">
    <property type="entry name" value="Dimeric_a/b-barrel"/>
</dbReference>
<dbReference type="GO" id="GO:0004497">
    <property type="term" value="F:monooxygenase activity"/>
    <property type="evidence" value="ECO:0007669"/>
    <property type="project" value="UniProtKB-KW"/>
</dbReference>
<evidence type="ECO:0000259" key="1">
    <source>
        <dbReference type="Pfam" id="PF03992"/>
    </source>
</evidence>
<evidence type="ECO:0000313" key="2">
    <source>
        <dbReference type="EMBL" id="MEX1664232.1"/>
    </source>
</evidence>
<comment type="caution">
    <text evidence="2">The sequence shown here is derived from an EMBL/GenBank/DDBJ whole genome shotgun (WGS) entry which is preliminary data.</text>
</comment>